<gene>
    <name evidence="7" type="ORF">O0S10_08735</name>
</gene>
<dbReference type="SMART" id="SM01049">
    <property type="entry name" value="Cache_2"/>
    <property type="match status" value="2"/>
</dbReference>
<proteinExistence type="predicted"/>
<dbReference type="InterPro" id="IPR033480">
    <property type="entry name" value="sCache_2"/>
</dbReference>
<evidence type="ECO:0000256" key="1">
    <source>
        <dbReference type="ARBA" id="ARBA00004651"/>
    </source>
</evidence>
<comment type="caution">
    <text evidence="7">The sequence shown here is derived from an EMBL/GenBank/DDBJ whole genome shotgun (WGS) entry which is preliminary data.</text>
</comment>
<dbReference type="Gene3D" id="3.30.450.20">
    <property type="entry name" value="PAS domain"/>
    <property type="match status" value="2"/>
</dbReference>
<evidence type="ECO:0000256" key="4">
    <source>
        <dbReference type="ARBA" id="ARBA00022989"/>
    </source>
</evidence>
<dbReference type="Pfam" id="PF17200">
    <property type="entry name" value="sCache_2"/>
    <property type="match status" value="2"/>
</dbReference>
<evidence type="ECO:0000313" key="8">
    <source>
        <dbReference type="Proteomes" id="UP001141422"/>
    </source>
</evidence>
<keyword evidence="8" id="KW-1185">Reference proteome</keyword>
<protein>
    <submittedName>
        <fullName evidence="7">Cache domain-containing protein</fullName>
    </submittedName>
</protein>
<accession>A0ABT4IHS7</accession>
<evidence type="ECO:0000256" key="2">
    <source>
        <dbReference type="ARBA" id="ARBA00022475"/>
    </source>
</evidence>
<feature type="domain" description="Single Cache" evidence="6">
    <location>
        <begin position="289"/>
        <end position="365"/>
    </location>
</feature>
<keyword evidence="2" id="KW-1003">Cell membrane</keyword>
<dbReference type="EMBL" id="JAPTGB010000020">
    <property type="protein sequence ID" value="MCZ0861302.1"/>
    <property type="molecule type" value="Genomic_DNA"/>
</dbReference>
<name>A0ABT4IHS7_9EURY</name>
<evidence type="ECO:0000313" key="7">
    <source>
        <dbReference type="EMBL" id="MCZ0861302.1"/>
    </source>
</evidence>
<evidence type="ECO:0000259" key="6">
    <source>
        <dbReference type="SMART" id="SM01049"/>
    </source>
</evidence>
<reference evidence="7" key="1">
    <citation type="submission" date="2022-12" db="EMBL/GenBank/DDBJ databases">
        <title>Isolation and characterisation of novel Methanocorpusculum spp. from native Australian herbivores indicates the genus is ancestrally host-associated.</title>
        <authorList>
            <person name="Volmer J.G."/>
            <person name="Soo R.M."/>
            <person name="Evans P.N."/>
            <person name="Hoedt E.C."/>
            <person name="Astorga Alsina A.L."/>
            <person name="Woodcroft B.J."/>
            <person name="Tyson G.W."/>
            <person name="Hugenholtz P."/>
            <person name="Morrison M."/>
        </authorList>
    </citation>
    <scope>NUCLEOTIDE SEQUENCE</scope>
    <source>
        <strain evidence="7">MG</strain>
    </source>
</reference>
<feature type="domain" description="Single Cache" evidence="6">
    <location>
        <begin position="425"/>
        <end position="501"/>
    </location>
</feature>
<dbReference type="PROSITE" id="PS51257">
    <property type="entry name" value="PROKAR_LIPOPROTEIN"/>
    <property type="match status" value="1"/>
</dbReference>
<organism evidence="7 8">
    <name type="scientific">Methanocorpusculum petauri</name>
    <dbReference type="NCBI Taxonomy" id="3002863"/>
    <lineage>
        <taxon>Archaea</taxon>
        <taxon>Methanobacteriati</taxon>
        <taxon>Methanobacteriota</taxon>
        <taxon>Stenosarchaea group</taxon>
        <taxon>Methanomicrobia</taxon>
        <taxon>Methanomicrobiales</taxon>
        <taxon>Methanocorpusculaceae</taxon>
        <taxon>Methanocorpusculum</taxon>
    </lineage>
</organism>
<keyword evidence="3" id="KW-0812">Transmembrane</keyword>
<keyword evidence="4" id="KW-1133">Transmembrane helix</keyword>
<keyword evidence="5" id="KW-0472">Membrane</keyword>
<evidence type="ECO:0000256" key="3">
    <source>
        <dbReference type="ARBA" id="ARBA00022692"/>
    </source>
</evidence>
<evidence type="ECO:0000256" key="5">
    <source>
        <dbReference type="ARBA" id="ARBA00023136"/>
    </source>
</evidence>
<comment type="subcellular location">
    <subcellularLocation>
        <location evidence="1">Cell membrane</location>
        <topology evidence="1">Multi-pass membrane protein</topology>
    </subcellularLocation>
</comment>
<dbReference type="RefSeq" id="WP_268925492.1">
    <property type="nucleotide sequence ID" value="NZ_JAPTGB010000020.1"/>
</dbReference>
<dbReference type="Proteomes" id="UP001141422">
    <property type="component" value="Unassembled WGS sequence"/>
</dbReference>
<sequence>MRSLSSLFICILVVFFAAGIGCILFAESSVPAETYDEQTALAEILLNDIANHTSELSESLLLVAAYQGTISADDPAVSKSLSDLYVNNPSSTSIYRVNNDNVVVAAVPESAQSRIGYQITGFDFDPENMSASLYLEMYHRQSRDSTDLSLLVPVYSPAGEYEGYIAFVLNPDLFFGPALTKAALGRGEVIFLLNDDGEILYCQENTLIGNNAIQLADKSGFDTADILSRMVREKSGTATLPAYSYGFLKYVTLSAAWDTLETDYGNVTVVVSTVTNAQWTVDIPSATTNDTLESFVTSAYLYAVENGREKACAAFNDPNGPFVTQQYVIAAFDTNGTLLADALRPNLIGSDRSILTDSNGVQILQTLVQRASQGGGHAMYLHPNPMHDQRLEIKSSYIQPVNESWFVVAGKYLDEEPTYADPCLKNEIIQYARSVKQYALDNDRDAAVAEMNNPDGIFFRDDVLLMAVDADDIVIASPNNPTLIGTSITGITDIYGASIGRDILSSAHSGGGMQYQYLPNQFTHESEMTLIYTMPVDDTWFLAAGIPLTWEP</sequence>